<feature type="compositionally biased region" description="Basic and acidic residues" evidence="2">
    <location>
        <begin position="858"/>
        <end position="867"/>
    </location>
</feature>
<dbReference type="CDD" id="cd17731">
    <property type="entry name" value="BRCT_TopBP1_rpt2_like"/>
    <property type="match status" value="1"/>
</dbReference>
<feature type="compositionally biased region" description="Low complexity" evidence="2">
    <location>
        <begin position="764"/>
        <end position="783"/>
    </location>
</feature>
<feature type="region of interest" description="Disordered" evidence="2">
    <location>
        <begin position="801"/>
        <end position="884"/>
    </location>
</feature>
<feature type="region of interest" description="Disordered" evidence="2">
    <location>
        <begin position="552"/>
        <end position="571"/>
    </location>
</feature>
<dbReference type="EMBL" id="JARVKF010000330">
    <property type="protein sequence ID" value="KAK9419190.1"/>
    <property type="molecule type" value="Genomic_DNA"/>
</dbReference>
<feature type="compositionally biased region" description="Basic residues" evidence="2">
    <location>
        <begin position="234"/>
        <end position="243"/>
    </location>
</feature>
<dbReference type="InterPro" id="IPR036420">
    <property type="entry name" value="BRCT_dom_sf"/>
</dbReference>
<keyword evidence="1" id="KW-0677">Repeat</keyword>
<evidence type="ECO:0000259" key="3">
    <source>
        <dbReference type="PROSITE" id="PS50172"/>
    </source>
</evidence>
<accession>A0ABR2UY41</accession>
<feature type="compositionally biased region" description="Polar residues" evidence="2">
    <location>
        <begin position="641"/>
        <end position="655"/>
    </location>
</feature>
<proteinExistence type="predicted"/>
<dbReference type="SMART" id="SM00292">
    <property type="entry name" value="BRCT"/>
    <property type="match status" value="4"/>
</dbReference>
<dbReference type="SUPFAM" id="SSF52113">
    <property type="entry name" value="BRCT domain"/>
    <property type="match status" value="4"/>
</dbReference>
<dbReference type="Gene3D" id="3.40.50.10190">
    <property type="entry name" value="BRCT domain"/>
    <property type="match status" value="4"/>
</dbReference>
<feature type="domain" description="BRCT" evidence="3">
    <location>
        <begin position="444"/>
        <end position="530"/>
    </location>
</feature>
<dbReference type="PROSITE" id="PS50172">
    <property type="entry name" value="BRCT"/>
    <property type="match status" value="4"/>
</dbReference>
<feature type="region of interest" description="Disordered" evidence="2">
    <location>
        <begin position="284"/>
        <end position="305"/>
    </location>
</feature>
<evidence type="ECO:0000313" key="5">
    <source>
        <dbReference type="Proteomes" id="UP001408356"/>
    </source>
</evidence>
<evidence type="ECO:0000313" key="4">
    <source>
        <dbReference type="EMBL" id="KAK9419190.1"/>
    </source>
</evidence>
<organism evidence="4 5">
    <name type="scientific">Seiridium unicorne</name>
    <dbReference type="NCBI Taxonomy" id="138068"/>
    <lineage>
        <taxon>Eukaryota</taxon>
        <taxon>Fungi</taxon>
        <taxon>Dikarya</taxon>
        <taxon>Ascomycota</taxon>
        <taxon>Pezizomycotina</taxon>
        <taxon>Sordariomycetes</taxon>
        <taxon>Xylariomycetidae</taxon>
        <taxon>Amphisphaeriales</taxon>
        <taxon>Sporocadaceae</taxon>
        <taxon>Seiridium</taxon>
    </lineage>
</organism>
<dbReference type="PANTHER" id="PTHR13561:SF20">
    <property type="entry name" value="DNA TOPOISOMERASE 2-BINDING PROTEIN 1"/>
    <property type="match status" value="1"/>
</dbReference>
<feature type="compositionally biased region" description="Basic residues" evidence="2">
    <location>
        <begin position="747"/>
        <end position="758"/>
    </location>
</feature>
<dbReference type="InterPro" id="IPR001357">
    <property type="entry name" value="BRCT_dom"/>
</dbReference>
<feature type="domain" description="BRCT" evidence="3">
    <location>
        <begin position="130"/>
        <end position="218"/>
    </location>
</feature>
<feature type="compositionally biased region" description="Basic and acidic residues" evidence="2">
    <location>
        <begin position="706"/>
        <end position="723"/>
    </location>
</feature>
<dbReference type="Pfam" id="PF12738">
    <property type="entry name" value="PTCB-BRCT"/>
    <property type="match status" value="1"/>
</dbReference>
<protein>
    <submittedName>
        <fullName evidence="4">BRCT domain-containing protein</fullName>
    </submittedName>
</protein>
<reference evidence="4 5" key="1">
    <citation type="journal article" date="2024" name="J. Plant Pathol.">
        <title>Sequence and assembly of the genome of Seiridium unicorne, isolate CBS 538.82, causal agent of cypress canker disease.</title>
        <authorList>
            <person name="Scali E."/>
            <person name="Rocca G.D."/>
            <person name="Danti R."/>
            <person name="Garbelotto M."/>
            <person name="Barberini S."/>
            <person name="Baroncelli R."/>
            <person name="Emiliani G."/>
        </authorList>
    </citation>
    <scope>NUCLEOTIDE SEQUENCE [LARGE SCALE GENOMIC DNA]</scope>
    <source>
        <strain evidence="4 5">BM-138-508</strain>
    </source>
</reference>
<name>A0ABR2UY41_9PEZI</name>
<dbReference type="Proteomes" id="UP001408356">
    <property type="component" value="Unassembled WGS sequence"/>
</dbReference>
<dbReference type="CDD" id="cd18433">
    <property type="entry name" value="BRCT_Rad4_rpt3"/>
    <property type="match status" value="1"/>
</dbReference>
<dbReference type="InterPro" id="IPR059215">
    <property type="entry name" value="BRCT2_TopBP1-like"/>
</dbReference>
<feature type="region of interest" description="Disordered" evidence="2">
    <location>
        <begin position="234"/>
        <end position="267"/>
    </location>
</feature>
<dbReference type="PANTHER" id="PTHR13561">
    <property type="entry name" value="DNA REPLICATION REGULATOR DPB11-RELATED"/>
    <property type="match status" value="1"/>
</dbReference>
<evidence type="ECO:0000256" key="1">
    <source>
        <dbReference type="ARBA" id="ARBA00022737"/>
    </source>
</evidence>
<feature type="domain" description="BRCT" evidence="3">
    <location>
        <begin position="18"/>
        <end position="91"/>
    </location>
</feature>
<dbReference type="Pfam" id="PF00533">
    <property type="entry name" value="BRCT"/>
    <property type="match status" value="2"/>
</dbReference>
<gene>
    <name evidence="4" type="ORF">SUNI508_01167</name>
</gene>
<feature type="region of interest" description="Disordered" evidence="2">
    <location>
        <begin position="627"/>
        <end position="789"/>
    </location>
</feature>
<comment type="caution">
    <text evidence="4">The sequence shown here is derived from an EMBL/GenBank/DDBJ whole genome shotgun (WGS) entry which is preliminary data.</text>
</comment>
<sequence>MAMKSPPPSSDTDALPFDSSKPFAGVVVCCTSIPPEHRTYIAERVEEFGGVHKYDLTPDVTHLIVGEYDTAKYRHVARERPDIKPMAAGWINAVRSHWVNDQDFDFAKLESEYHLRTFESSGGLPQSPVPEERQRQKLLICLTGFEEQDRHYIEEMVVANGGNYMGDLSRKVTHLIVCKPEGKKYQAAKNWNITTVSIEWLDDSVRRGMILDETCYDPILPKEDRGKGAIIRREVKRHSVGGKRQRDNSDIAQQNGPRKLRKSASMRLSSQGNSLLNEILNSKQAPADAPRPALGQKSASVSALPPVSGPAPKLLPVAGAASIPPPPSLEPTQPFGGVFTLCRFMIHGFPEYRHQITLEYLTSHGGRISTSVSDLASHAHIEPQDQRFLVVPQLSQPDTHPIITDGIHIVTEFYIERCIHGRKLCHPNDHVLGRPFPRFPVAGFDELTIHSTGFKDEQLNQVEKTIVQLGAKYAEKFNSQSSLMVCPSLKDVRTGKLDLALRSEIPVVNADWLWQCISTGFRVPWDNFIFAEIRHKVSIDVDPDLDKHRQKLHRTRSEPALKKQSNSEFRTPALKANLDTTAFSEGGVPAPVDDFVLGVSHVEAAPAVIPQEDSAIDVSNYDTAPTHLADGSLDAGPLSELSKNALNKSPETSPSKPGPRKSLRRFPTEGTVGDSEAGDDSDTATVCGPNVPPKRAPADNAVSAAERARKQKVEDEKAAERRAMAKQLTSLMGAPDMDDGNNGHTKPGVHAKPQRRKREILGRALSNASAASSASADSASTSSKQLRINSVQSVTGSIGLLDEMLSGEQGSGEKDEKISQPPATQIGYDDPQATKQRAEVMNRIQGKKKASADPANPDQEKVRKVPMEEVTGTAASRRPRRKGF</sequence>
<feature type="domain" description="BRCT" evidence="3">
    <location>
        <begin position="334"/>
        <end position="432"/>
    </location>
</feature>
<evidence type="ECO:0000256" key="2">
    <source>
        <dbReference type="SAM" id="MobiDB-lite"/>
    </source>
</evidence>
<keyword evidence="5" id="KW-1185">Reference proteome</keyword>